<feature type="region of interest" description="Disordered" evidence="1">
    <location>
        <begin position="34"/>
        <end position="58"/>
    </location>
</feature>
<evidence type="ECO:0008006" key="5">
    <source>
        <dbReference type="Google" id="ProtNLM"/>
    </source>
</evidence>
<dbReference type="AlphaFoldDB" id="A6FXB1"/>
<protein>
    <recommendedName>
        <fullName evidence="5">Lipoprotein</fullName>
    </recommendedName>
</protein>
<accession>A6FXB1</accession>
<feature type="chain" id="PRO_5002697255" description="Lipoprotein" evidence="2">
    <location>
        <begin position="26"/>
        <end position="187"/>
    </location>
</feature>
<sequence length="187" mass="19229">MRWRNLAPSISLCSCLVLPVALGCAASKDDAGGTKAPAEAGMTSESGAGVVAGGSPSDGLEQRTELPASLVAELRLVGDDASGRLLTLSPRVVATAACSDCGAPSYLRFVALRCRDDQYCEVLTESCEGSVAQTEAGTFELAFTPIAGVEVEAGLCEGFTGSYEVLRQATTNEEPQDEASQGSESVD</sequence>
<dbReference type="Proteomes" id="UP000005801">
    <property type="component" value="Unassembled WGS sequence"/>
</dbReference>
<evidence type="ECO:0000256" key="1">
    <source>
        <dbReference type="SAM" id="MobiDB-lite"/>
    </source>
</evidence>
<proteinExistence type="predicted"/>
<feature type="compositionally biased region" description="Low complexity" evidence="1">
    <location>
        <begin position="46"/>
        <end position="55"/>
    </location>
</feature>
<feature type="signal peptide" evidence="2">
    <location>
        <begin position="1"/>
        <end position="25"/>
    </location>
</feature>
<dbReference type="PROSITE" id="PS51257">
    <property type="entry name" value="PROKAR_LIPOPROTEIN"/>
    <property type="match status" value="1"/>
</dbReference>
<dbReference type="OrthoDB" id="5521022at2"/>
<reference evidence="3 4" key="1">
    <citation type="submission" date="2007-06" db="EMBL/GenBank/DDBJ databases">
        <authorList>
            <person name="Shimkets L."/>
            <person name="Ferriera S."/>
            <person name="Johnson J."/>
            <person name="Kravitz S."/>
            <person name="Beeson K."/>
            <person name="Sutton G."/>
            <person name="Rogers Y.-H."/>
            <person name="Friedman R."/>
            <person name="Frazier M."/>
            <person name="Venter J.C."/>
        </authorList>
    </citation>
    <scope>NUCLEOTIDE SEQUENCE [LARGE SCALE GENOMIC DNA]</scope>
    <source>
        <strain evidence="3 4">SIR-1</strain>
    </source>
</reference>
<evidence type="ECO:0000256" key="2">
    <source>
        <dbReference type="SAM" id="SignalP"/>
    </source>
</evidence>
<comment type="caution">
    <text evidence="3">The sequence shown here is derived from an EMBL/GenBank/DDBJ whole genome shotgun (WGS) entry which is preliminary data.</text>
</comment>
<organism evidence="3 4">
    <name type="scientific">Plesiocystis pacifica SIR-1</name>
    <dbReference type="NCBI Taxonomy" id="391625"/>
    <lineage>
        <taxon>Bacteria</taxon>
        <taxon>Pseudomonadati</taxon>
        <taxon>Myxococcota</taxon>
        <taxon>Polyangia</taxon>
        <taxon>Nannocystales</taxon>
        <taxon>Nannocystaceae</taxon>
        <taxon>Plesiocystis</taxon>
    </lineage>
</organism>
<evidence type="ECO:0000313" key="4">
    <source>
        <dbReference type="Proteomes" id="UP000005801"/>
    </source>
</evidence>
<feature type="region of interest" description="Disordered" evidence="1">
    <location>
        <begin position="168"/>
        <end position="187"/>
    </location>
</feature>
<keyword evidence="2" id="KW-0732">Signal</keyword>
<dbReference type="RefSeq" id="WP_006969110.1">
    <property type="nucleotide sequence ID" value="NZ_ABCS01000001.1"/>
</dbReference>
<gene>
    <name evidence="3" type="ORF">PPSIR1_05693</name>
</gene>
<name>A6FXB1_9BACT</name>
<keyword evidence="4" id="KW-1185">Reference proteome</keyword>
<evidence type="ECO:0000313" key="3">
    <source>
        <dbReference type="EMBL" id="EDM81935.1"/>
    </source>
</evidence>
<dbReference type="EMBL" id="ABCS01000001">
    <property type="protein sequence ID" value="EDM81935.1"/>
    <property type="molecule type" value="Genomic_DNA"/>
</dbReference>